<feature type="compositionally biased region" description="Basic and acidic residues" evidence="1">
    <location>
        <begin position="292"/>
        <end position="302"/>
    </location>
</feature>
<sequence>MVLSVVGGGAFATAAVAQDSQPTADGDGSATPIHDGETISVTTNGTEEFTFNATRGEAFGLAAKIDENTSQYNNVALSVYDENGTEVGELTTGDFPMRTEVASGHYTAEAADVAPSTQTYTVRVTKSGDERVHYDLTLEQKRFDEYDPNESPETATEVDANATIEAASAEYDEDNYAVNLTRGDEMTVDVTSDGWERFWYDNGYVITPSGEEIGIPPTDAERPTDSATLRFEANETGTYVVHWEYSAENTSDTFVPEPYAIDLTHTPDDEVTDPFEDPEESPSDPDDGEDTGPEKNLPDEEVRTYSVTTNTTETFTFDATSGEAFAVVATLDENTSDYQDVAVTVTDENGNETANVPGGQPNDVTETVTGDRTAKAADVAEANRTYTVEVQAIGDEQRQYNLTIGTEQPDQYDPNEDVGAATAVDANATVDAVAASYDDDNYAVNLTAGDEMELDVISNASDRHWYERVTVTAPNGESVYVDDYKPSFEAKQNGTYVVSVTFGPRAAEDADLSLEAYTLELDHMPDDTIDNPEDDDPEPVPPENGTDDGDDSDDPTCPA</sequence>
<evidence type="ECO:0008006" key="4">
    <source>
        <dbReference type="Google" id="ProtNLM"/>
    </source>
</evidence>
<accession>A0AAW4P733</accession>
<proteinExistence type="predicted"/>
<reference evidence="2 3" key="1">
    <citation type="submission" date="2021-06" db="EMBL/GenBank/DDBJ databases">
        <title>Halomicroarcula sp. a new haloarchaeum isolated from saline soil.</title>
        <authorList>
            <person name="Duran-Viseras A."/>
            <person name="Sanchez-Porro C."/>
            <person name="Ventosa A."/>
        </authorList>
    </citation>
    <scope>NUCLEOTIDE SEQUENCE [LARGE SCALE GENOMIC DNA]</scope>
    <source>
        <strain evidence="2 3">F27</strain>
    </source>
</reference>
<feature type="compositionally biased region" description="Acidic residues" evidence="1">
    <location>
        <begin position="545"/>
        <end position="559"/>
    </location>
</feature>
<dbReference type="RefSeq" id="WP_220578374.1">
    <property type="nucleotide sequence ID" value="NZ_RKLT01000001.1"/>
</dbReference>
<feature type="compositionally biased region" description="Acidic residues" evidence="1">
    <location>
        <begin position="269"/>
        <end position="291"/>
    </location>
</feature>
<dbReference type="Gene3D" id="2.60.120.380">
    <property type="match status" value="3"/>
</dbReference>
<organism evidence="2 3">
    <name type="scientific">Haloarcula nitratireducens</name>
    <dbReference type="NCBI Taxonomy" id="2487749"/>
    <lineage>
        <taxon>Archaea</taxon>
        <taxon>Methanobacteriati</taxon>
        <taxon>Methanobacteriota</taxon>
        <taxon>Stenosarchaea group</taxon>
        <taxon>Halobacteria</taxon>
        <taxon>Halobacteriales</taxon>
        <taxon>Haloarculaceae</taxon>
        <taxon>Haloarcula</taxon>
    </lineage>
</organism>
<gene>
    <name evidence="2" type="ORF">EGH23_02085</name>
</gene>
<comment type="caution">
    <text evidence="2">The sequence shown here is derived from an EMBL/GenBank/DDBJ whole genome shotgun (WGS) entry which is preliminary data.</text>
</comment>
<feature type="compositionally biased region" description="Acidic residues" evidence="1">
    <location>
        <begin position="527"/>
        <end position="538"/>
    </location>
</feature>
<feature type="region of interest" description="Disordered" evidence="1">
    <location>
        <begin position="521"/>
        <end position="559"/>
    </location>
</feature>
<evidence type="ECO:0000313" key="3">
    <source>
        <dbReference type="Proteomes" id="UP001430455"/>
    </source>
</evidence>
<dbReference type="EMBL" id="RKLT01000001">
    <property type="protein sequence ID" value="MBX0293669.1"/>
    <property type="molecule type" value="Genomic_DNA"/>
</dbReference>
<evidence type="ECO:0000256" key="1">
    <source>
        <dbReference type="SAM" id="MobiDB-lite"/>
    </source>
</evidence>
<keyword evidence="3" id="KW-1185">Reference proteome</keyword>
<evidence type="ECO:0000313" key="2">
    <source>
        <dbReference type="EMBL" id="MBX0293669.1"/>
    </source>
</evidence>
<feature type="region of interest" description="Disordered" evidence="1">
    <location>
        <begin position="18"/>
        <end position="38"/>
    </location>
</feature>
<dbReference type="Proteomes" id="UP001430455">
    <property type="component" value="Unassembled WGS sequence"/>
</dbReference>
<dbReference type="AlphaFoldDB" id="A0AAW4P733"/>
<feature type="region of interest" description="Disordered" evidence="1">
    <location>
        <begin position="263"/>
        <end position="302"/>
    </location>
</feature>
<name>A0AAW4P733_9EURY</name>
<protein>
    <recommendedName>
        <fullName evidence="4">Cell surface glycoprotein</fullName>
    </recommendedName>
</protein>